<accession>A0A6C0EQJ3</accession>
<dbReference type="EMBL" id="MN738915">
    <property type="protein sequence ID" value="QHT30992.1"/>
    <property type="molecule type" value="Genomic_DNA"/>
</dbReference>
<keyword evidence="1" id="KW-0812">Transmembrane</keyword>
<keyword evidence="1" id="KW-1133">Transmembrane helix</keyword>
<protein>
    <submittedName>
        <fullName evidence="2">Uncharacterized protein</fullName>
    </submittedName>
</protein>
<name>A0A6C0EQJ3_9ZZZZ</name>
<feature type="transmembrane region" description="Helical" evidence="1">
    <location>
        <begin position="17"/>
        <end position="40"/>
    </location>
</feature>
<proteinExistence type="predicted"/>
<evidence type="ECO:0000256" key="1">
    <source>
        <dbReference type="SAM" id="Phobius"/>
    </source>
</evidence>
<sequence length="183" mass="19856">MYNMDISILGYKINLEVLILIGVVYLILVGHTLGGCCNFYKIMEGMENKAKKPLTQPLPSAVPTPASKKAGTEGFVGANTNYGESSQYSLNDNTPVDTSSWMAPNLTVVPGQQLSAGVQNILNRPSQQLPLPEGELDFFASTQFKPECCPNTYSNSSGCACMTSGQYNYLITRSGNNVPYSEY</sequence>
<keyword evidence="1" id="KW-0472">Membrane</keyword>
<organism evidence="2">
    <name type="scientific">viral metagenome</name>
    <dbReference type="NCBI Taxonomy" id="1070528"/>
    <lineage>
        <taxon>unclassified sequences</taxon>
        <taxon>metagenomes</taxon>
        <taxon>organismal metagenomes</taxon>
    </lineage>
</organism>
<dbReference type="AlphaFoldDB" id="A0A6C0EQJ3"/>
<evidence type="ECO:0000313" key="2">
    <source>
        <dbReference type="EMBL" id="QHT30992.1"/>
    </source>
</evidence>
<reference evidence="2" key="1">
    <citation type="journal article" date="2020" name="Nature">
        <title>Giant virus diversity and host interactions through global metagenomics.</title>
        <authorList>
            <person name="Schulz F."/>
            <person name="Roux S."/>
            <person name="Paez-Espino D."/>
            <person name="Jungbluth S."/>
            <person name="Walsh D.A."/>
            <person name="Denef V.J."/>
            <person name="McMahon K.D."/>
            <person name="Konstantinidis K.T."/>
            <person name="Eloe-Fadrosh E.A."/>
            <person name="Kyrpides N.C."/>
            <person name="Woyke T."/>
        </authorList>
    </citation>
    <scope>NUCLEOTIDE SEQUENCE</scope>
    <source>
        <strain evidence="2">GVMAG-M-3300009155-2</strain>
    </source>
</reference>